<proteinExistence type="inferred from homology"/>
<dbReference type="GO" id="GO:0003677">
    <property type="term" value="F:DNA binding"/>
    <property type="evidence" value="ECO:0007669"/>
    <property type="project" value="UniProtKB-KW"/>
</dbReference>
<name>A0ABT9WQM3_9BACI</name>
<dbReference type="PANTHER" id="PTHR30346">
    <property type="entry name" value="TRANSCRIPTIONAL DUAL REGULATOR HCAR-RELATED"/>
    <property type="match status" value="1"/>
</dbReference>
<evidence type="ECO:0000256" key="1">
    <source>
        <dbReference type="ARBA" id="ARBA00009437"/>
    </source>
</evidence>
<dbReference type="Gene3D" id="3.40.190.290">
    <property type="match status" value="1"/>
</dbReference>
<dbReference type="Gene3D" id="1.10.10.10">
    <property type="entry name" value="Winged helix-like DNA-binding domain superfamily/Winged helix DNA-binding domain"/>
    <property type="match status" value="1"/>
</dbReference>
<dbReference type="RefSeq" id="WP_307228023.1">
    <property type="nucleotide sequence ID" value="NZ_JAUSTT010000007.1"/>
</dbReference>
<comment type="caution">
    <text evidence="6">The sequence shown here is derived from an EMBL/GenBank/DDBJ whole genome shotgun (WGS) entry which is preliminary data.</text>
</comment>
<dbReference type="InterPro" id="IPR005119">
    <property type="entry name" value="LysR_subst-bd"/>
</dbReference>
<sequence>MEWHQIENFIAVAKHSNFTKAAKERAISQPALSRSIMKLEEELGAPLFLREGKKVKLTHNGEKFLQKAKQAQASIQEGMIEIQENIAGDNGEISVAFLHTFGPHFVAKLIAHYKKRFPNVSFKLYQGANDYLITKVQQGLADLCISSPPVPSKGIEWTILGPEPLYIAVPNSHPLATFSITSFRSLDQENFICLKQGYGLRHIFDRMCTQLEVEPEITFEGEEVATLAGFVSEGLGIALLPKTEELEHFPIRFLQINDYLCQREVAIATLSSYVSPAAKRFKSFVIDYFQEFNQQP</sequence>
<keyword evidence="3 6" id="KW-0238">DNA-binding</keyword>
<dbReference type="InterPro" id="IPR036388">
    <property type="entry name" value="WH-like_DNA-bd_sf"/>
</dbReference>
<dbReference type="SUPFAM" id="SSF46785">
    <property type="entry name" value="Winged helix' DNA-binding domain"/>
    <property type="match status" value="1"/>
</dbReference>
<dbReference type="InterPro" id="IPR000847">
    <property type="entry name" value="LysR_HTH_N"/>
</dbReference>
<comment type="similarity">
    <text evidence="1">Belongs to the LysR transcriptional regulatory family.</text>
</comment>
<evidence type="ECO:0000313" key="6">
    <source>
        <dbReference type="EMBL" id="MDQ0175588.1"/>
    </source>
</evidence>
<dbReference type="Proteomes" id="UP001223586">
    <property type="component" value="Unassembled WGS sequence"/>
</dbReference>
<dbReference type="EMBL" id="JAUSTT010000007">
    <property type="protein sequence ID" value="MDQ0175588.1"/>
    <property type="molecule type" value="Genomic_DNA"/>
</dbReference>
<keyword evidence="2" id="KW-0805">Transcription regulation</keyword>
<gene>
    <name evidence="6" type="ORF">J2S08_001422</name>
</gene>
<evidence type="ECO:0000256" key="3">
    <source>
        <dbReference type="ARBA" id="ARBA00023125"/>
    </source>
</evidence>
<organism evidence="6 7">
    <name type="scientific">Bacillus chungangensis</name>
    <dbReference type="NCBI Taxonomy" id="587633"/>
    <lineage>
        <taxon>Bacteria</taxon>
        <taxon>Bacillati</taxon>
        <taxon>Bacillota</taxon>
        <taxon>Bacilli</taxon>
        <taxon>Bacillales</taxon>
        <taxon>Bacillaceae</taxon>
        <taxon>Bacillus</taxon>
    </lineage>
</organism>
<dbReference type="PROSITE" id="PS50931">
    <property type="entry name" value="HTH_LYSR"/>
    <property type="match status" value="1"/>
</dbReference>
<dbReference type="Pfam" id="PF03466">
    <property type="entry name" value="LysR_substrate"/>
    <property type="match status" value="1"/>
</dbReference>
<dbReference type="PRINTS" id="PR00039">
    <property type="entry name" value="HTHLYSR"/>
</dbReference>
<dbReference type="SUPFAM" id="SSF53850">
    <property type="entry name" value="Periplasmic binding protein-like II"/>
    <property type="match status" value="1"/>
</dbReference>
<evidence type="ECO:0000256" key="2">
    <source>
        <dbReference type="ARBA" id="ARBA00023015"/>
    </source>
</evidence>
<accession>A0ABT9WQM3</accession>
<protein>
    <submittedName>
        <fullName evidence="6">DNA-binding transcriptional LysR family regulator</fullName>
    </submittedName>
</protein>
<evidence type="ECO:0000259" key="5">
    <source>
        <dbReference type="PROSITE" id="PS50931"/>
    </source>
</evidence>
<feature type="domain" description="HTH lysR-type" evidence="5">
    <location>
        <begin position="1"/>
        <end position="58"/>
    </location>
</feature>
<evidence type="ECO:0000256" key="4">
    <source>
        <dbReference type="ARBA" id="ARBA00023163"/>
    </source>
</evidence>
<dbReference type="Pfam" id="PF00126">
    <property type="entry name" value="HTH_1"/>
    <property type="match status" value="1"/>
</dbReference>
<keyword evidence="4" id="KW-0804">Transcription</keyword>
<dbReference type="PANTHER" id="PTHR30346:SF28">
    <property type="entry name" value="HTH-TYPE TRANSCRIPTIONAL REGULATOR CYNR"/>
    <property type="match status" value="1"/>
</dbReference>
<dbReference type="InterPro" id="IPR036390">
    <property type="entry name" value="WH_DNA-bd_sf"/>
</dbReference>
<evidence type="ECO:0000313" key="7">
    <source>
        <dbReference type="Proteomes" id="UP001223586"/>
    </source>
</evidence>
<reference evidence="6 7" key="1">
    <citation type="submission" date="2023-07" db="EMBL/GenBank/DDBJ databases">
        <title>Genomic Encyclopedia of Type Strains, Phase IV (KMG-IV): sequencing the most valuable type-strain genomes for metagenomic binning, comparative biology and taxonomic classification.</title>
        <authorList>
            <person name="Goeker M."/>
        </authorList>
    </citation>
    <scope>NUCLEOTIDE SEQUENCE [LARGE SCALE GENOMIC DNA]</scope>
    <source>
        <strain evidence="6 7">DSM 23837</strain>
    </source>
</reference>
<keyword evidence="7" id="KW-1185">Reference proteome</keyword>
<dbReference type="CDD" id="cd08434">
    <property type="entry name" value="PBP2_GltC_like"/>
    <property type="match status" value="1"/>
</dbReference>